<dbReference type="InterPro" id="IPR043605">
    <property type="entry name" value="DUF883_C"/>
</dbReference>
<evidence type="ECO:0000313" key="3">
    <source>
        <dbReference type="EMBL" id="AKJ27009.1"/>
    </source>
</evidence>
<organism evidence="3 4">
    <name type="scientific">Caldimonas brevitalea</name>
    <dbReference type="NCBI Taxonomy" id="413882"/>
    <lineage>
        <taxon>Bacteria</taxon>
        <taxon>Pseudomonadati</taxon>
        <taxon>Pseudomonadota</taxon>
        <taxon>Betaproteobacteria</taxon>
        <taxon>Burkholderiales</taxon>
        <taxon>Sphaerotilaceae</taxon>
        <taxon>Caldimonas</taxon>
    </lineage>
</organism>
<dbReference type="PANTHER" id="PTHR35893">
    <property type="entry name" value="INNER MEMBRANE PROTEIN-RELATED"/>
    <property type="match status" value="1"/>
</dbReference>
<reference evidence="3 4" key="1">
    <citation type="submission" date="2015-05" db="EMBL/GenBank/DDBJ databases">
        <authorList>
            <person name="Tang B."/>
            <person name="Yu Y."/>
        </authorList>
    </citation>
    <scope>NUCLEOTIDE SEQUENCE [LARGE SCALE GENOMIC DNA]</scope>
    <source>
        <strain evidence="3 4">DSM 7029</strain>
    </source>
</reference>
<dbReference type="AlphaFoldDB" id="A0A0G3BCB8"/>
<sequence length="131" mass="14243">MPSYTYGDPSSDELNHDGVRGMADPGASAWPTKRRASALQREWAGLQADVEELVSNPRMGDAPDVKALKERLQSSLYRVSEAVADASHGIGQRVRHTASATNDYVHEEPWKVATVALIAGALIGFLASRRR</sequence>
<evidence type="ECO:0000313" key="4">
    <source>
        <dbReference type="Proteomes" id="UP000035352"/>
    </source>
</evidence>
<evidence type="ECO:0000256" key="1">
    <source>
        <dbReference type="SAM" id="MobiDB-lite"/>
    </source>
</evidence>
<evidence type="ECO:0000259" key="2">
    <source>
        <dbReference type="Pfam" id="PF19029"/>
    </source>
</evidence>
<dbReference type="Pfam" id="PF19029">
    <property type="entry name" value="DUF883_C"/>
    <property type="match status" value="1"/>
</dbReference>
<dbReference type="STRING" id="413882.AAW51_0318"/>
<keyword evidence="4" id="KW-1185">Reference proteome</keyword>
<name>A0A0G3BCB8_9BURK</name>
<dbReference type="RefSeq" id="WP_047193224.1">
    <property type="nucleotide sequence ID" value="NZ_CP011371.1"/>
</dbReference>
<dbReference type="InterPro" id="IPR010279">
    <property type="entry name" value="YqjD/ElaB"/>
</dbReference>
<dbReference type="KEGG" id="pbh:AAW51_0318"/>
<feature type="domain" description="DUF883" evidence="2">
    <location>
        <begin position="101"/>
        <end position="130"/>
    </location>
</feature>
<dbReference type="OrthoDB" id="9181874at2"/>
<protein>
    <recommendedName>
        <fullName evidence="2">DUF883 domain-containing protein</fullName>
    </recommendedName>
</protein>
<dbReference type="PANTHER" id="PTHR35893:SF3">
    <property type="entry name" value="INNER MEMBRANE PROTEIN"/>
    <property type="match status" value="1"/>
</dbReference>
<dbReference type="EMBL" id="CP011371">
    <property type="protein sequence ID" value="AKJ27009.1"/>
    <property type="molecule type" value="Genomic_DNA"/>
</dbReference>
<dbReference type="Proteomes" id="UP000035352">
    <property type="component" value="Chromosome"/>
</dbReference>
<gene>
    <name evidence="3" type="ORF">AAW51_0318</name>
</gene>
<dbReference type="GO" id="GO:0043022">
    <property type="term" value="F:ribosome binding"/>
    <property type="evidence" value="ECO:0007669"/>
    <property type="project" value="InterPro"/>
</dbReference>
<accession>A0A0G3BCB8</accession>
<feature type="region of interest" description="Disordered" evidence="1">
    <location>
        <begin position="1"/>
        <end position="34"/>
    </location>
</feature>
<proteinExistence type="predicted"/>